<reference evidence="4" key="1">
    <citation type="journal article" date="2016" name="Nat. Genet.">
        <title>The genome sequences of Arachis duranensis and Arachis ipaensis, the diploid ancestors of cultivated peanut.</title>
        <authorList>
            <person name="Bertioli D.J."/>
            <person name="Cannon S.B."/>
            <person name="Froenicke L."/>
            <person name="Huang G."/>
            <person name="Farmer A.D."/>
            <person name="Cannon E.K."/>
            <person name="Liu X."/>
            <person name="Gao D."/>
            <person name="Clevenger J."/>
            <person name="Dash S."/>
            <person name="Ren L."/>
            <person name="Moretzsohn M.C."/>
            <person name="Shirasawa K."/>
            <person name="Huang W."/>
            <person name="Vidigal B."/>
            <person name="Abernathy B."/>
            <person name="Chu Y."/>
            <person name="Niederhuth C.E."/>
            <person name="Umale P."/>
            <person name="Araujo A.C."/>
            <person name="Kozik A."/>
            <person name="Kim K.D."/>
            <person name="Burow M.D."/>
            <person name="Varshney R.K."/>
            <person name="Wang X."/>
            <person name="Zhang X."/>
            <person name="Barkley N."/>
            <person name="Guimaraes P.M."/>
            <person name="Isobe S."/>
            <person name="Guo B."/>
            <person name="Liao B."/>
            <person name="Stalker H.T."/>
            <person name="Schmitz R.J."/>
            <person name="Scheffler B.E."/>
            <person name="Leal-Bertioli S.C."/>
            <person name="Xun X."/>
            <person name="Jackson S.A."/>
            <person name="Michelmore R."/>
            <person name="Ozias-Akins P."/>
        </authorList>
    </citation>
    <scope>NUCLEOTIDE SEQUENCE [LARGE SCALE GENOMIC DNA]</scope>
    <source>
        <strain evidence="4">cv. V14167</strain>
    </source>
</reference>
<keyword evidence="2" id="KW-0677">Repeat</keyword>
<proteinExistence type="predicted"/>
<protein>
    <submittedName>
        <fullName evidence="5">Uncharacterized protein LOC107462269</fullName>
    </submittedName>
</protein>
<keyword evidence="1" id="KW-0433">Leucine-rich repeat</keyword>
<dbReference type="AlphaFoldDB" id="A0A6P4BA76"/>
<dbReference type="Pfam" id="PF20160">
    <property type="entry name" value="C-JID"/>
    <property type="match status" value="1"/>
</dbReference>
<evidence type="ECO:0000313" key="5">
    <source>
        <dbReference type="RefSeq" id="XP_015936335.1"/>
    </source>
</evidence>
<dbReference type="RefSeq" id="XP_015936335.1">
    <property type="nucleotide sequence ID" value="XM_016080849.1"/>
</dbReference>
<dbReference type="Proteomes" id="UP000515211">
    <property type="component" value="Chromosome 8"/>
</dbReference>
<dbReference type="InterPro" id="IPR045344">
    <property type="entry name" value="C-JID"/>
</dbReference>
<name>A0A6P4BA76_ARADU</name>
<evidence type="ECO:0000256" key="2">
    <source>
        <dbReference type="ARBA" id="ARBA00022737"/>
    </source>
</evidence>
<organism evidence="4 5">
    <name type="scientific">Arachis duranensis</name>
    <name type="common">Wild peanut</name>
    <dbReference type="NCBI Taxonomy" id="130453"/>
    <lineage>
        <taxon>Eukaryota</taxon>
        <taxon>Viridiplantae</taxon>
        <taxon>Streptophyta</taxon>
        <taxon>Embryophyta</taxon>
        <taxon>Tracheophyta</taxon>
        <taxon>Spermatophyta</taxon>
        <taxon>Magnoliopsida</taxon>
        <taxon>eudicotyledons</taxon>
        <taxon>Gunneridae</taxon>
        <taxon>Pentapetalae</taxon>
        <taxon>rosids</taxon>
        <taxon>fabids</taxon>
        <taxon>Fabales</taxon>
        <taxon>Fabaceae</taxon>
        <taxon>Papilionoideae</taxon>
        <taxon>50 kb inversion clade</taxon>
        <taxon>dalbergioids sensu lato</taxon>
        <taxon>Dalbergieae</taxon>
        <taxon>Pterocarpus clade</taxon>
        <taxon>Arachis</taxon>
    </lineage>
</organism>
<sequence>MYSSFEISGIVTNRLNNLKVLVIFDNVNQLEELEELVIKSLCARSRVIITGLSNLQYLDLKRCKSSSTVLSLLEISQGLVKREHKTHEVELVAKNTKDPSHFGCGFDIVVPVSVFPEWFSHQFKGDSIIRVAESNVNGNWIGFAFCASFKAKAKAPLTLQHPFYLSFETEEAEETFNLPLGLDMDMDKIDTSEHLFRLSTCVKE</sequence>
<keyword evidence="4" id="KW-1185">Reference proteome</keyword>
<dbReference type="GeneID" id="107462269"/>
<evidence type="ECO:0000313" key="4">
    <source>
        <dbReference type="Proteomes" id="UP000515211"/>
    </source>
</evidence>
<evidence type="ECO:0000259" key="3">
    <source>
        <dbReference type="Pfam" id="PF20160"/>
    </source>
</evidence>
<dbReference type="KEGG" id="adu:107462269"/>
<gene>
    <name evidence="5" type="primary">LOC107462269</name>
</gene>
<reference evidence="5" key="2">
    <citation type="submission" date="2025-08" db="UniProtKB">
        <authorList>
            <consortium name="RefSeq"/>
        </authorList>
    </citation>
    <scope>IDENTIFICATION</scope>
    <source>
        <tissue evidence="5">Whole plant</tissue>
    </source>
</reference>
<feature type="domain" description="C-JID" evidence="3">
    <location>
        <begin position="113"/>
        <end position="169"/>
    </location>
</feature>
<evidence type="ECO:0000256" key="1">
    <source>
        <dbReference type="ARBA" id="ARBA00022614"/>
    </source>
</evidence>
<accession>A0A6P4BA76</accession>